<keyword evidence="7 9" id="KW-1133">Transmembrane helix</keyword>
<organism evidence="11 12">
    <name type="scientific">Candidatus Accumulibacter proximus</name>
    <dbReference type="NCBI Taxonomy" id="2954385"/>
    <lineage>
        <taxon>Bacteria</taxon>
        <taxon>Pseudomonadati</taxon>
        <taxon>Pseudomonadota</taxon>
        <taxon>Betaproteobacteria</taxon>
        <taxon>Candidatus Accumulibacter</taxon>
    </lineage>
</organism>
<feature type="transmembrane region" description="Helical" evidence="9">
    <location>
        <begin position="305"/>
        <end position="326"/>
    </location>
</feature>
<dbReference type="Gene3D" id="1.10.3720.10">
    <property type="entry name" value="MetI-like"/>
    <property type="match status" value="1"/>
</dbReference>
<reference evidence="11 12" key="1">
    <citation type="submission" date="2020-10" db="EMBL/GenBank/DDBJ databases">
        <title>Connecting structure to function with the recovery of over 1000 high-quality activated sludge metagenome-assembled genomes encoding full-length rRNA genes using long-read sequencing.</title>
        <authorList>
            <person name="Singleton C.M."/>
            <person name="Petriglieri F."/>
            <person name="Kristensen J.M."/>
            <person name="Kirkegaard R.H."/>
            <person name="Michaelsen T.Y."/>
            <person name="Andersen M.H."/>
            <person name="Karst S.M."/>
            <person name="Dueholm M.S."/>
            <person name="Nielsen P.H."/>
            <person name="Albertsen M."/>
        </authorList>
    </citation>
    <scope>NUCLEOTIDE SEQUENCE [LARGE SCALE GENOMIC DNA]</scope>
    <source>
        <strain evidence="11">EsbW_18-Q3-R4-48_BATAC.285</strain>
    </source>
</reference>
<keyword evidence="4 9" id="KW-0812">Transmembrane</keyword>
<dbReference type="CDD" id="cd06261">
    <property type="entry name" value="TM_PBP2"/>
    <property type="match status" value="1"/>
</dbReference>
<evidence type="ECO:0000256" key="3">
    <source>
        <dbReference type="ARBA" id="ARBA00022475"/>
    </source>
</evidence>
<dbReference type="SUPFAM" id="SSF161098">
    <property type="entry name" value="MetI-like"/>
    <property type="match status" value="1"/>
</dbReference>
<dbReference type="PANTHER" id="PTHR43386:SF24">
    <property type="entry name" value="OLIGOPEPTIDE TRANSPORT SYSTEM PERMEASE PROTEIN AMID"/>
    <property type="match status" value="1"/>
</dbReference>
<feature type="transmembrane region" description="Helical" evidence="9">
    <location>
        <begin position="268"/>
        <end position="293"/>
    </location>
</feature>
<protein>
    <submittedName>
        <fullName evidence="11">ABC transporter permease</fullName>
    </submittedName>
</protein>
<keyword evidence="3" id="KW-1003">Cell membrane</keyword>
<dbReference type="PANTHER" id="PTHR43386">
    <property type="entry name" value="OLIGOPEPTIDE TRANSPORT SYSTEM PERMEASE PROTEIN APPC"/>
    <property type="match status" value="1"/>
</dbReference>
<feature type="transmembrane region" description="Helical" evidence="9">
    <location>
        <begin position="219"/>
        <end position="248"/>
    </location>
</feature>
<evidence type="ECO:0000256" key="9">
    <source>
        <dbReference type="RuleBase" id="RU363032"/>
    </source>
</evidence>
<evidence type="ECO:0000256" key="2">
    <source>
        <dbReference type="ARBA" id="ARBA00022448"/>
    </source>
</evidence>
<evidence type="ECO:0000256" key="4">
    <source>
        <dbReference type="ARBA" id="ARBA00022692"/>
    </source>
</evidence>
<comment type="subcellular location">
    <subcellularLocation>
        <location evidence="1 9">Cell membrane</location>
        <topology evidence="1 9">Multi-pass membrane protein</topology>
    </subcellularLocation>
</comment>
<comment type="caution">
    <text evidence="11">The sequence shown here is derived from an EMBL/GenBank/DDBJ whole genome shotgun (WGS) entry which is preliminary data.</text>
</comment>
<dbReference type="InterPro" id="IPR035906">
    <property type="entry name" value="MetI-like_sf"/>
</dbReference>
<dbReference type="AlphaFoldDB" id="A0A935UGM5"/>
<dbReference type="GO" id="GO:0015031">
    <property type="term" value="P:protein transport"/>
    <property type="evidence" value="ECO:0007669"/>
    <property type="project" value="UniProtKB-KW"/>
</dbReference>
<keyword evidence="6" id="KW-0653">Protein transport</keyword>
<evidence type="ECO:0000256" key="7">
    <source>
        <dbReference type="ARBA" id="ARBA00022989"/>
    </source>
</evidence>
<evidence type="ECO:0000256" key="5">
    <source>
        <dbReference type="ARBA" id="ARBA00022856"/>
    </source>
</evidence>
<keyword evidence="2 9" id="KW-0813">Transport</keyword>
<feature type="transmembrane region" description="Helical" evidence="9">
    <location>
        <begin position="54"/>
        <end position="71"/>
    </location>
</feature>
<feature type="transmembrane region" description="Helical" evidence="9">
    <location>
        <begin position="20"/>
        <end position="47"/>
    </location>
</feature>
<dbReference type="Proteomes" id="UP000697998">
    <property type="component" value="Unassembled WGS sequence"/>
</dbReference>
<dbReference type="GO" id="GO:0055085">
    <property type="term" value="P:transmembrane transport"/>
    <property type="evidence" value="ECO:0007669"/>
    <property type="project" value="InterPro"/>
</dbReference>
<dbReference type="Pfam" id="PF00528">
    <property type="entry name" value="BPD_transp_1"/>
    <property type="match status" value="1"/>
</dbReference>
<feature type="transmembrane region" description="Helical" evidence="9">
    <location>
        <begin position="346"/>
        <end position="365"/>
    </location>
</feature>
<evidence type="ECO:0000256" key="6">
    <source>
        <dbReference type="ARBA" id="ARBA00022927"/>
    </source>
</evidence>
<feature type="transmembrane region" description="Helical" evidence="9">
    <location>
        <begin position="400"/>
        <end position="427"/>
    </location>
</feature>
<comment type="similarity">
    <text evidence="9">Belongs to the binding-protein-dependent transport system permease family.</text>
</comment>
<sequence>MSTRGFASTDGFPVILWSDVLIWLLLFGAIALAVLSARNPLLVAAWWRVGRSRAGMASATLLIAFVVVGLLDSIHYRPRLEHPVGQGAAGSEEQPAAYAVEVLSLLDGILSSLRTRNEKTYSEPLATRAHAKESIEVRDANGQLRQSRDYPRLKYGGAHLGADEAQRHADIGERVLRATGIALLAWWALAATVAAVLARRAGCVQCEAWRRIWRNESDFAWNAVLVAVAGLLLLGAPVALLAVDYHVFGTDKVGQDVLYQVLKSVRTALVIGLVTTLVMLPLSILLGVIAGYFRGWVDDLIQYLYTTLSSIPGVLLIAAAVLMMQVVIDTHPQWFATAAERADLRLVALCFILGVTSWTGLCRLLRGETLKLRELEYIQAAQAFGVPDLRIIARHILPNLMHIVIIALVMDFSSLVLAEAVLSYVGIGVDPTMISFGTMINNARLELAREPVVWWSLAAAFVFMFTLVLAANLLADAVRDAFDPRLAGSA</sequence>
<keyword evidence="5" id="KW-0571">Peptide transport</keyword>
<name>A0A935UGM5_9PROT</name>
<accession>A0A935UGM5</accession>
<evidence type="ECO:0000259" key="10">
    <source>
        <dbReference type="PROSITE" id="PS50928"/>
    </source>
</evidence>
<dbReference type="InterPro" id="IPR050366">
    <property type="entry name" value="BP-dependent_transpt_permease"/>
</dbReference>
<dbReference type="GO" id="GO:0005886">
    <property type="term" value="C:plasma membrane"/>
    <property type="evidence" value="ECO:0007669"/>
    <property type="project" value="UniProtKB-SubCell"/>
</dbReference>
<dbReference type="PROSITE" id="PS50928">
    <property type="entry name" value="ABC_TM1"/>
    <property type="match status" value="1"/>
</dbReference>
<evidence type="ECO:0000256" key="8">
    <source>
        <dbReference type="ARBA" id="ARBA00023136"/>
    </source>
</evidence>
<evidence type="ECO:0000313" key="11">
    <source>
        <dbReference type="EMBL" id="MBK7675817.1"/>
    </source>
</evidence>
<dbReference type="EMBL" id="JADJMH010000014">
    <property type="protein sequence ID" value="MBK7675817.1"/>
    <property type="molecule type" value="Genomic_DNA"/>
</dbReference>
<keyword evidence="8 9" id="KW-0472">Membrane</keyword>
<feature type="transmembrane region" description="Helical" evidence="9">
    <location>
        <begin position="452"/>
        <end position="475"/>
    </location>
</feature>
<evidence type="ECO:0000313" key="12">
    <source>
        <dbReference type="Proteomes" id="UP000697998"/>
    </source>
</evidence>
<dbReference type="GO" id="GO:0015833">
    <property type="term" value="P:peptide transport"/>
    <property type="evidence" value="ECO:0007669"/>
    <property type="project" value="UniProtKB-KW"/>
</dbReference>
<feature type="domain" description="ABC transmembrane type-1" evidence="10">
    <location>
        <begin position="265"/>
        <end position="475"/>
    </location>
</feature>
<feature type="transmembrane region" description="Helical" evidence="9">
    <location>
        <begin position="175"/>
        <end position="198"/>
    </location>
</feature>
<gene>
    <name evidence="11" type="ORF">IPJ27_14270</name>
</gene>
<evidence type="ECO:0000256" key="1">
    <source>
        <dbReference type="ARBA" id="ARBA00004651"/>
    </source>
</evidence>
<proteinExistence type="inferred from homology"/>
<dbReference type="InterPro" id="IPR000515">
    <property type="entry name" value="MetI-like"/>
</dbReference>